<gene>
    <name evidence="1" type="ORF">GKO46_10615</name>
    <name evidence="2" type="ORF">GKO48_10925</name>
</gene>
<reference evidence="3 4" key="1">
    <citation type="submission" date="2019-11" db="EMBL/GenBank/DDBJ databases">
        <authorList>
            <person name="Cho J.-C."/>
        </authorList>
    </citation>
    <scope>NUCLEOTIDE SEQUENCE [LARGE SCALE GENOMIC DNA]</scope>
    <source>
        <strain evidence="2 3">JH1073</strain>
        <strain evidence="1 4">JH702</strain>
    </source>
</reference>
<dbReference type="InterPro" id="IPR021516">
    <property type="entry name" value="DUF3179"/>
</dbReference>
<evidence type="ECO:0000313" key="4">
    <source>
        <dbReference type="Proteomes" id="UP001321249"/>
    </source>
</evidence>
<proteinExistence type="predicted"/>
<dbReference type="Proteomes" id="UP001219901">
    <property type="component" value="Chromosome"/>
</dbReference>
<reference evidence="2" key="2">
    <citation type="journal article" date="2023" name="Nat. Commun.">
        <title>Cultivation of marine bacteria of the SAR202 clade.</title>
        <authorList>
            <person name="Lim Y."/>
            <person name="Seo J.H."/>
            <person name="Giovannoni S.J."/>
            <person name="Kang I."/>
            <person name="Cho J.C."/>
        </authorList>
    </citation>
    <scope>NUCLEOTIDE SEQUENCE</scope>
    <source>
        <strain evidence="2">JH1073</strain>
    </source>
</reference>
<evidence type="ECO:0000313" key="1">
    <source>
        <dbReference type="EMBL" id="MDG0867516.1"/>
    </source>
</evidence>
<evidence type="ECO:0000313" key="2">
    <source>
        <dbReference type="EMBL" id="WFG40109.1"/>
    </source>
</evidence>
<reference evidence="3" key="3">
    <citation type="submission" date="2023-06" db="EMBL/GenBank/DDBJ databases">
        <title>Pangenomics reveal diversification of enzyme families and niche specialization in globally abundant SAR202 bacteria.</title>
        <authorList>
            <person name="Saw J.H.W."/>
        </authorList>
    </citation>
    <scope>NUCLEOTIDE SEQUENCE [LARGE SCALE GENOMIC DNA]</scope>
    <source>
        <strain evidence="3">JH1073</strain>
    </source>
</reference>
<name>A0AAJ5ZHD9_9CHLR</name>
<evidence type="ECO:0000313" key="3">
    <source>
        <dbReference type="Proteomes" id="UP001219901"/>
    </source>
</evidence>
<dbReference type="Pfam" id="PF11376">
    <property type="entry name" value="DUF3179"/>
    <property type="match status" value="2"/>
</dbReference>
<accession>A0AAJ5ZHD9</accession>
<dbReference type="EMBL" id="CP046147">
    <property type="protein sequence ID" value="WFG40109.1"/>
    <property type="molecule type" value="Genomic_DNA"/>
</dbReference>
<sequence>MHDRRIDGVEHTFGNEGALFKSAMTWWDWETKSIWSQPWGAAIEGELTGTRLTLLPFELVPWKSWQARHPETKVLIDERANLVYSGRFPIDRFVIGVSIGESAKGYYFASSANNGVVNDSVGEFPVVVFADKDSRVIHVFLRTPQPGLGGTQELLERLTFQMVKTSDSTEGEIVQDVETGSTWDIEIGVAIDGPLKGSLLQRAPFVSSYYWAWEDFNPHTEFWPNREGRFEELE</sequence>
<organism evidence="2 3">
    <name type="scientific">Candidatus Lucifugimonas marina</name>
    <dbReference type="NCBI Taxonomy" id="3038979"/>
    <lineage>
        <taxon>Bacteria</taxon>
        <taxon>Bacillati</taxon>
        <taxon>Chloroflexota</taxon>
        <taxon>Dehalococcoidia</taxon>
        <taxon>SAR202 cluster</taxon>
        <taxon>Candidatus Lucifugimonadales</taxon>
        <taxon>Candidatus Lucifugimonadaceae</taxon>
        <taxon>Candidatus Lucifugimonas</taxon>
    </lineage>
</organism>
<dbReference type="EMBL" id="WMBE01000003">
    <property type="protein sequence ID" value="MDG0867516.1"/>
    <property type="molecule type" value="Genomic_DNA"/>
</dbReference>
<protein>
    <submittedName>
        <fullName evidence="2">DUF3179 domain-containing protein</fullName>
    </submittedName>
</protein>
<keyword evidence="3" id="KW-1185">Reference proteome</keyword>
<dbReference type="Proteomes" id="UP001321249">
    <property type="component" value="Unassembled WGS sequence"/>
</dbReference>
<dbReference type="AlphaFoldDB" id="A0AAJ5ZHD9"/>